<keyword evidence="7" id="KW-0539">Nucleus</keyword>
<proteinExistence type="inferred from homology"/>
<dbReference type="InterPro" id="IPR051375">
    <property type="entry name" value="Tuftelin_GRINL1A/MYZAP/CCD68"/>
</dbReference>
<feature type="compositionally biased region" description="Polar residues" evidence="11">
    <location>
        <begin position="86"/>
        <end position="100"/>
    </location>
</feature>
<name>A0ABM1LEA0_GEKJA</name>
<feature type="region of interest" description="Disordered" evidence="11">
    <location>
        <begin position="47"/>
        <end position="189"/>
    </location>
</feature>
<evidence type="ECO:0000256" key="7">
    <source>
        <dbReference type="ARBA" id="ARBA00023242"/>
    </source>
</evidence>
<comment type="similarity">
    <text evidence="2">Belongs to the GRINL1 family.</text>
</comment>
<evidence type="ECO:0000256" key="6">
    <source>
        <dbReference type="ARBA" id="ARBA00023163"/>
    </source>
</evidence>
<sequence>KFISRLPDKGKKISAFAEKLKVAITQKEEERKRTEFLSTVRLAFQKRQEGLDPSQCGNAAGEDNPAGEDAPRTPAACASEALGVAVQNQPSIWATKTRAQNEPEPAQQVRRDSDPPPGKESVSEASAPSGFLRHNPHMSAGRSSEALAEALERISVGGRELEESSGKEPDAESRENPFQGLPQQTPTTPHYIEVLERRAKNPVRKKSAFKPN</sequence>
<evidence type="ECO:0000256" key="11">
    <source>
        <dbReference type="SAM" id="MobiDB-lite"/>
    </source>
</evidence>
<evidence type="ECO:0000313" key="13">
    <source>
        <dbReference type="RefSeq" id="XP_015284287.1"/>
    </source>
</evidence>
<keyword evidence="4" id="KW-0597">Phosphoprotein</keyword>
<evidence type="ECO:0000256" key="4">
    <source>
        <dbReference type="ARBA" id="ARBA00022553"/>
    </source>
</evidence>
<keyword evidence="3" id="KW-0240">DNA-directed RNA polymerase</keyword>
<protein>
    <recommendedName>
        <fullName evidence="8">DNA-directed RNA polymerase II subunit GRINL1A</fullName>
    </recommendedName>
    <alternativeName>
        <fullName evidence="10">DNA-directed RNA polymerase II subunit M</fullName>
    </alternativeName>
    <alternativeName>
        <fullName evidence="9">Glutamate receptor-like protein 1A</fullName>
    </alternativeName>
</protein>
<keyword evidence="12" id="KW-1185">Reference proteome</keyword>
<dbReference type="InterPro" id="IPR026213">
    <property type="entry name" value="GRINL1"/>
</dbReference>
<dbReference type="Pfam" id="PF15328">
    <property type="entry name" value="GCOM2"/>
    <property type="match status" value="1"/>
</dbReference>
<evidence type="ECO:0000256" key="10">
    <source>
        <dbReference type="ARBA" id="ARBA00033073"/>
    </source>
</evidence>
<dbReference type="Proteomes" id="UP000694871">
    <property type="component" value="Unplaced"/>
</dbReference>
<keyword evidence="5" id="KW-0175">Coiled coil</keyword>
<evidence type="ECO:0000313" key="12">
    <source>
        <dbReference type="Proteomes" id="UP000694871"/>
    </source>
</evidence>
<organism evidence="12 13">
    <name type="scientific">Gekko japonicus</name>
    <name type="common">Schlegel's Japanese gecko</name>
    <dbReference type="NCBI Taxonomy" id="146911"/>
    <lineage>
        <taxon>Eukaryota</taxon>
        <taxon>Metazoa</taxon>
        <taxon>Chordata</taxon>
        <taxon>Craniata</taxon>
        <taxon>Vertebrata</taxon>
        <taxon>Euteleostomi</taxon>
        <taxon>Lepidosauria</taxon>
        <taxon>Squamata</taxon>
        <taxon>Bifurcata</taxon>
        <taxon>Gekkota</taxon>
        <taxon>Gekkonidae</taxon>
        <taxon>Gekkoninae</taxon>
        <taxon>Gekko</taxon>
    </lineage>
</organism>
<dbReference type="PANTHER" id="PTHR23171">
    <property type="entry name" value="GDOWN1"/>
    <property type="match status" value="1"/>
</dbReference>
<accession>A0ABM1LEA0</accession>
<feature type="non-terminal residue" evidence="13">
    <location>
        <position position="212"/>
    </location>
</feature>
<evidence type="ECO:0000256" key="8">
    <source>
        <dbReference type="ARBA" id="ARBA00024236"/>
    </source>
</evidence>
<gene>
    <name evidence="13" type="primary">LOC107125366</name>
</gene>
<feature type="compositionally biased region" description="Basic and acidic residues" evidence="11">
    <location>
        <begin position="159"/>
        <end position="175"/>
    </location>
</feature>
<evidence type="ECO:0000256" key="3">
    <source>
        <dbReference type="ARBA" id="ARBA00022478"/>
    </source>
</evidence>
<evidence type="ECO:0000256" key="1">
    <source>
        <dbReference type="ARBA" id="ARBA00004123"/>
    </source>
</evidence>
<evidence type="ECO:0000256" key="9">
    <source>
        <dbReference type="ARBA" id="ARBA00029649"/>
    </source>
</evidence>
<dbReference type="PANTHER" id="PTHR23171:SF5">
    <property type="entry name" value="DNA-DIRECTED RNA POLYMERASE II SUBUNIT GRINL1A"/>
    <property type="match status" value="1"/>
</dbReference>
<dbReference type="PRINTS" id="PR02085">
    <property type="entry name" value="POLR2GRINL1"/>
</dbReference>
<comment type="subcellular location">
    <subcellularLocation>
        <location evidence="1">Nucleus</location>
    </subcellularLocation>
</comment>
<feature type="non-terminal residue" evidence="13">
    <location>
        <position position="1"/>
    </location>
</feature>
<dbReference type="GeneID" id="107125366"/>
<evidence type="ECO:0000256" key="5">
    <source>
        <dbReference type="ARBA" id="ARBA00023054"/>
    </source>
</evidence>
<dbReference type="RefSeq" id="XP_015284287.1">
    <property type="nucleotide sequence ID" value="XM_015428801.1"/>
</dbReference>
<evidence type="ECO:0000256" key="2">
    <source>
        <dbReference type="ARBA" id="ARBA00009876"/>
    </source>
</evidence>
<reference evidence="13" key="1">
    <citation type="submission" date="2025-08" db="UniProtKB">
        <authorList>
            <consortium name="RefSeq"/>
        </authorList>
    </citation>
    <scope>IDENTIFICATION</scope>
</reference>
<keyword evidence="6" id="KW-0804">Transcription</keyword>